<reference evidence="2 3" key="1">
    <citation type="journal article" date="2014" name="PLoS Genet.">
        <title>Phylogenetically driven sequencing of extremely halophilic archaea reveals strategies for static and dynamic osmo-response.</title>
        <authorList>
            <person name="Becker E.A."/>
            <person name="Seitzer P.M."/>
            <person name="Tritt A."/>
            <person name="Larsen D."/>
            <person name="Krusor M."/>
            <person name="Yao A.I."/>
            <person name="Wu D."/>
            <person name="Madern D."/>
            <person name="Eisen J.A."/>
            <person name="Darling A.E."/>
            <person name="Facciotti M.T."/>
        </authorList>
    </citation>
    <scope>NUCLEOTIDE SEQUENCE [LARGE SCALE GENOMIC DNA]</scope>
    <source>
        <strain evidence="2 3">JCM 10879</strain>
    </source>
</reference>
<dbReference type="Proteomes" id="UP000011607">
    <property type="component" value="Unassembled WGS sequence"/>
</dbReference>
<dbReference type="AlphaFoldDB" id="M0MIQ6"/>
<keyword evidence="1" id="KW-0812">Transmembrane</keyword>
<sequence length="71" mass="7856">MFSILLGGLILIIWVVAIGTDFGFTDALMLTAFFGFILLFPLGIIYAAMNKEMKTPTGKKKNLKEELLGEE</sequence>
<comment type="caution">
    <text evidence="2">The sequence shown here is derived from an EMBL/GenBank/DDBJ whole genome shotgun (WGS) entry which is preliminary data.</text>
</comment>
<evidence type="ECO:0000256" key="1">
    <source>
        <dbReference type="SAM" id="Phobius"/>
    </source>
</evidence>
<dbReference type="EMBL" id="AOMA01000025">
    <property type="protein sequence ID" value="EMA44609.1"/>
    <property type="molecule type" value="Genomic_DNA"/>
</dbReference>
<protein>
    <submittedName>
        <fullName evidence="2">Uncharacterized protein</fullName>
    </submittedName>
</protein>
<keyword evidence="1" id="KW-1133">Transmembrane helix</keyword>
<name>M0MIQ6_9EURY</name>
<feature type="transmembrane region" description="Helical" evidence="1">
    <location>
        <begin position="27"/>
        <end position="49"/>
    </location>
</feature>
<proteinExistence type="predicted"/>
<keyword evidence="3" id="KW-1185">Reference proteome</keyword>
<accession>M0MIQ6</accession>
<keyword evidence="1" id="KW-0472">Membrane</keyword>
<evidence type="ECO:0000313" key="3">
    <source>
        <dbReference type="Proteomes" id="UP000011607"/>
    </source>
</evidence>
<gene>
    <name evidence="2" type="ORF">C446_02932</name>
</gene>
<organism evidence="2 3">
    <name type="scientific">Halobiforma nitratireducens JCM 10879</name>
    <dbReference type="NCBI Taxonomy" id="1227454"/>
    <lineage>
        <taxon>Archaea</taxon>
        <taxon>Methanobacteriati</taxon>
        <taxon>Methanobacteriota</taxon>
        <taxon>Stenosarchaea group</taxon>
        <taxon>Halobacteria</taxon>
        <taxon>Halobacteriales</taxon>
        <taxon>Natrialbaceae</taxon>
        <taxon>Halobiforma</taxon>
    </lineage>
</organism>
<evidence type="ECO:0000313" key="2">
    <source>
        <dbReference type="EMBL" id="EMA44609.1"/>
    </source>
</evidence>